<dbReference type="InterPro" id="IPR023346">
    <property type="entry name" value="Lysozyme-like_dom_sf"/>
</dbReference>
<dbReference type="OrthoDB" id="9808544at2"/>
<dbReference type="Gene3D" id="1.10.8.350">
    <property type="entry name" value="Bacterial muramidase"/>
    <property type="match status" value="1"/>
</dbReference>
<dbReference type="InterPro" id="IPR036366">
    <property type="entry name" value="PGBDSf"/>
</dbReference>
<sequence>MRPVPPQVRATSRVTLFGRSGLRLGSDGESLMRSVLLSIIVWSIGSGVIAQAQEPGRVEIDADVAATAVPQPQTTDVETTSEDDAVLERWLSAFRGRALAQGVDRAVFDAEMASVTYVPLKPPRLDKPIWEVIDDALTSGRIGAGRWQLQRRSRMFGDVEAQYGVDRHLLAAIWGLQSDLGTTRTGPRSVDVLASRAASGPARAYHEAQLVALLMLHSTGALAPEDARGSASGGLGPMNMRPTDLVLWAQDVDGDGRVQLAGRSPVDAMGNVAAMLRAQGVRPGVPWGQEVRLPDGFDYDLAGGRARRAVAEWRDDGVTGAGGADLRSELGLTRLLLPAGALGPAFIVSGTFDALAASEGGIQGALAIGLLADRLAGGAELVAAWPRDERTLTTTESAELQRRLTEAGFDTGGVDGKLGPRSLAAVRAYQTDAALPADGFPSLALLQRLRDEAPAEPVEETSE</sequence>
<keyword evidence="4" id="KW-1185">Reference proteome</keyword>
<feature type="domain" description="Transglycosylase SLT" evidence="2">
    <location>
        <begin position="88"/>
        <end position="371"/>
    </location>
</feature>
<dbReference type="SUPFAM" id="SSF53955">
    <property type="entry name" value="Lysozyme-like"/>
    <property type="match status" value="1"/>
</dbReference>
<dbReference type="InterPro" id="IPR043426">
    <property type="entry name" value="MltB-like"/>
</dbReference>
<dbReference type="Gene3D" id="1.10.101.10">
    <property type="entry name" value="PGBD-like superfamily/PGBD"/>
    <property type="match status" value="1"/>
</dbReference>
<dbReference type="PANTHER" id="PTHR30163">
    <property type="entry name" value="MEMBRANE-BOUND LYTIC MUREIN TRANSGLYCOSYLASE B"/>
    <property type="match status" value="1"/>
</dbReference>
<comment type="caution">
    <text evidence="3">The sequence shown here is derived from an EMBL/GenBank/DDBJ whole genome shotgun (WGS) entry which is preliminary data.</text>
</comment>
<gene>
    <name evidence="3" type="ORF">FEV53_02950</name>
</gene>
<dbReference type="Pfam" id="PF01471">
    <property type="entry name" value="PG_binding_1"/>
    <property type="match status" value="1"/>
</dbReference>
<dbReference type="GO" id="GO:0008933">
    <property type="term" value="F:peptidoglycan lytic transglycosylase activity"/>
    <property type="evidence" value="ECO:0007669"/>
    <property type="project" value="TreeGrafter"/>
</dbReference>
<dbReference type="Gene3D" id="1.10.530.10">
    <property type="match status" value="1"/>
</dbReference>
<feature type="domain" description="Peptidoglycan binding-like" evidence="1">
    <location>
        <begin position="398"/>
        <end position="449"/>
    </location>
</feature>
<evidence type="ECO:0000313" key="3">
    <source>
        <dbReference type="EMBL" id="TRD22759.1"/>
    </source>
</evidence>
<evidence type="ECO:0000259" key="1">
    <source>
        <dbReference type="Pfam" id="PF01471"/>
    </source>
</evidence>
<dbReference type="Pfam" id="PF13406">
    <property type="entry name" value="SLT_2"/>
    <property type="match status" value="1"/>
</dbReference>
<dbReference type="PANTHER" id="PTHR30163:SF8">
    <property type="entry name" value="LYTIC MUREIN TRANSGLYCOSYLASE"/>
    <property type="match status" value="1"/>
</dbReference>
<protein>
    <submittedName>
        <fullName evidence="3">Lytic murein transglycosylase</fullName>
    </submittedName>
</protein>
<dbReference type="SUPFAM" id="SSF47090">
    <property type="entry name" value="PGBD-like"/>
    <property type="match status" value="1"/>
</dbReference>
<dbReference type="EMBL" id="VFSV01000004">
    <property type="protein sequence ID" value="TRD22759.1"/>
    <property type="molecule type" value="Genomic_DNA"/>
</dbReference>
<proteinExistence type="predicted"/>
<accession>A0A547Q8N7</accession>
<dbReference type="InterPro" id="IPR031304">
    <property type="entry name" value="SLT_2"/>
</dbReference>
<dbReference type="InterPro" id="IPR036365">
    <property type="entry name" value="PGBD-like_sf"/>
</dbReference>
<dbReference type="InterPro" id="IPR002477">
    <property type="entry name" value="Peptidoglycan-bd-like"/>
</dbReference>
<reference evidence="3 4" key="1">
    <citation type="submission" date="2019-06" db="EMBL/GenBank/DDBJ databases">
        <title>Paenimaribius caenipelagi gen. nov., sp. nov., isolated from a tidal flat.</title>
        <authorList>
            <person name="Yoon J.-H."/>
        </authorList>
    </citation>
    <scope>NUCLEOTIDE SEQUENCE [LARGE SCALE GENOMIC DNA]</scope>
    <source>
        <strain evidence="3 4">JBTF-M29</strain>
    </source>
</reference>
<name>A0A547Q8N7_9RHOB</name>
<dbReference type="Proteomes" id="UP000318590">
    <property type="component" value="Unassembled WGS sequence"/>
</dbReference>
<organism evidence="3 4">
    <name type="scientific">Palleronia caenipelagi</name>
    <dbReference type="NCBI Taxonomy" id="2489174"/>
    <lineage>
        <taxon>Bacteria</taxon>
        <taxon>Pseudomonadati</taxon>
        <taxon>Pseudomonadota</taxon>
        <taxon>Alphaproteobacteria</taxon>
        <taxon>Rhodobacterales</taxon>
        <taxon>Roseobacteraceae</taxon>
        <taxon>Palleronia</taxon>
    </lineage>
</organism>
<dbReference type="GO" id="GO:0009253">
    <property type="term" value="P:peptidoglycan catabolic process"/>
    <property type="evidence" value="ECO:0007669"/>
    <property type="project" value="TreeGrafter"/>
</dbReference>
<evidence type="ECO:0000313" key="4">
    <source>
        <dbReference type="Proteomes" id="UP000318590"/>
    </source>
</evidence>
<dbReference type="AlphaFoldDB" id="A0A547Q8N7"/>
<evidence type="ECO:0000259" key="2">
    <source>
        <dbReference type="Pfam" id="PF13406"/>
    </source>
</evidence>